<sequence>MWVKLAGAALVLGAGAGFGFAKARRYRRRPQQIREVIQALQRLETEIVYGSTPLPDAIATLSEQTRAPLAGVFREVADRLSEPQDDTLSAVWRDAVQHGWRNSAMKPAELQVVLRLGQTLGASDRSDQAKHLRLAVLQLQAEETTAAEEQKRYEAMWKSLGVLVGALIVILMY</sequence>
<dbReference type="Proteomes" id="UP001527202">
    <property type="component" value="Unassembled WGS sequence"/>
</dbReference>
<dbReference type="OrthoDB" id="1957909at2"/>
<gene>
    <name evidence="3" type="primary">spoIIIAB</name>
    <name evidence="2" type="ORF">M5X16_26020</name>
    <name evidence="3" type="ORF">PC41400_11115</name>
</gene>
<organism evidence="3 4">
    <name type="scientific">Paenibacillus chitinolyticus</name>
    <dbReference type="NCBI Taxonomy" id="79263"/>
    <lineage>
        <taxon>Bacteria</taxon>
        <taxon>Bacillati</taxon>
        <taxon>Bacillota</taxon>
        <taxon>Bacilli</taxon>
        <taxon>Bacillales</taxon>
        <taxon>Paenibacillaceae</taxon>
        <taxon>Paenibacillus</taxon>
    </lineage>
</organism>
<reference evidence="3 4" key="1">
    <citation type="submission" date="2018-01" db="EMBL/GenBank/DDBJ databases">
        <title>The whole genome sequencing and assembly of Paenibacillus chitinolyticus KCCM 41400 strain.</title>
        <authorList>
            <person name="Kim J.-Y."/>
            <person name="Park M.-K."/>
            <person name="Lee Y.-J."/>
            <person name="Yi H."/>
            <person name="Bahn Y.-S."/>
            <person name="Kim J.F."/>
            <person name="Lee D.-W."/>
        </authorList>
    </citation>
    <scope>NUCLEOTIDE SEQUENCE [LARGE SCALE GENOMIC DNA]</scope>
    <source>
        <strain evidence="3 4">KCCM 41400</strain>
    </source>
</reference>
<dbReference type="PIRSF" id="PIRSF021435">
    <property type="entry name" value="SpoIIIAB"/>
    <property type="match status" value="1"/>
</dbReference>
<evidence type="ECO:0000313" key="2">
    <source>
        <dbReference type="EMBL" id="MCY9599222.1"/>
    </source>
</evidence>
<feature type="transmembrane region" description="Helical" evidence="1">
    <location>
        <begin position="155"/>
        <end position="172"/>
    </location>
</feature>
<evidence type="ECO:0000256" key="1">
    <source>
        <dbReference type="SAM" id="Phobius"/>
    </source>
</evidence>
<name>A0A410WV25_9BACL</name>
<evidence type="ECO:0000313" key="4">
    <source>
        <dbReference type="Proteomes" id="UP000288943"/>
    </source>
</evidence>
<keyword evidence="5" id="KW-1185">Reference proteome</keyword>
<dbReference type="KEGG" id="pchi:PC41400_11115"/>
<dbReference type="EMBL" id="JAMDMJ010000040">
    <property type="protein sequence ID" value="MCY9599222.1"/>
    <property type="molecule type" value="Genomic_DNA"/>
</dbReference>
<accession>A0A410WV25</accession>
<dbReference type="EMBL" id="CP026520">
    <property type="protein sequence ID" value="QAV18183.1"/>
    <property type="molecule type" value="Genomic_DNA"/>
</dbReference>
<dbReference type="Proteomes" id="UP000288943">
    <property type="component" value="Chromosome"/>
</dbReference>
<dbReference type="GeneID" id="95375355"/>
<dbReference type="NCBIfam" id="TIGR02833">
    <property type="entry name" value="spore_III_AB"/>
    <property type="match status" value="1"/>
</dbReference>
<evidence type="ECO:0000313" key="5">
    <source>
        <dbReference type="Proteomes" id="UP001527202"/>
    </source>
</evidence>
<reference evidence="2 5" key="2">
    <citation type="submission" date="2022-05" db="EMBL/GenBank/DDBJ databases">
        <title>Genome Sequencing of Bee-Associated Microbes.</title>
        <authorList>
            <person name="Dunlap C."/>
        </authorList>
    </citation>
    <scope>NUCLEOTIDE SEQUENCE [LARGE SCALE GENOMIC DNA]</scope>
    <source>
        <strain evidence="2 5">NRRL B-23120</strain>
    </source>
</reference>
<dbReference type="Pfam" id="PF09548">
    <property type="entry name" value="Spore_III_AB"/>
    <property type="match status" value="1"/>
</dbReference>
<keyword evidence="1" id="KW-0812">Transmembrane</keyword>
<keyword evidence="1" id="KW-1133">Transmembrane helix</keyword>
<evidence type="ECO:0000313" key="3">
    <source>
        <dbReference type="EMBL" id="QAV18183.1"/>
    </source>
</evidence>
<keyword evidence="1" id="KW-0472">Membrane</keyword>
<dbReference type="RefSeq" id="WP_042228642.1">
    <property type="nucleotide sequence ID" value="NZ_CP026520.1"/>
</dbReference>
<dbReference type="InterPro" id="IPR014198">
    <property type="entry name" value="Spore_III_AB"/>
</dbReference>
<proteinExistence type="predicted"/>
<protein>
    <submittedName>
        <fullName evidence="3">Stage III sporulation protein AB</fullName>
    </submittedName>
    <submittedName>
        <fullName evidence="2">Stage III sporulation protein SpoIIIAB</fullName>
    </submittedName>
</protein>
<dbReference type="AlphaFoldDB" id="A0A410WV25"/>